<dbReference type="RefSeq" id="WP_078736513.1">
    <property type="nucleotide sequence ID" value="NZ_FUXE01000004.1"/>
</dbReference>
<dbReference type="PANTHER" id="PTHR43847">
    <property type="entry name" value="BLL3993 PROTEIN"/>
    <property type="match status" value="1"/>
</dbReference>
<accession>A0A1T4LWD7</accession>
<name>A0A1T4LWD7_9PORP</name>
<keyword evidence="3 5" id="KW-1133">Transmembrane helix</keyword>
<keyword evidence="6" id="KW-0489">Methyltransferase</keyword>
<dbReference type="PANTHER" id="PTHR43847:SF1">
    <property type="entry name" value="BLL3993 PROTEIN"/>
    <property type="match status" value="1"/>
</dbReference>
<feature type="transmembrane region" description="Helical" evidence="5">
    <location>
        <begin position="86"/>
        <end position="116"/>
    </location>
</feature>
<dbReference type="InterPro" id="IPR052527">
    <property type="entry name" value="Metal_cation-efflux_comp"/>
</dbReference>
<comment type="subcellular location">
    <subcellularLocation>
        <location evidence="1">Endomembrane system</location>
        <topology evidence="1">Multi-pass membrane protein</topology>
    </subcellularLocation>
</comment>
<keyword evidence="4 5" id="KW-0472">Membrane</keyword>
<evidence type="ECO:0000313" key="6">
    <source>
        <dbReference type="EMBL" id="SJZ58951.1"/>
    </source>
</evidence>
<proteinExistence type="predicted"/>
<keyword evidence="2 5" id="KW-0812">Transmembrane</keyword>
<dbReference type="Proteomes" id="UP000190121">
    <property type="component" value="Unassembled WGS sequence"/>
</dbReference>
<dbReference type="GO" id="GO:0008168">
    <property type="term" value="F:methyltransferase activity"/>
    <property type="evidence" value="ECO:0007669"/>
    <property type="project" value="UniProtKB-KW"/>
</dbReference>
<keyword evidence="7" id="KW-1185">Reference proteome</keyword>
<dbReference type="Gene3D" id="1.20.120.1630">
    <property type="match status" value="1"/>
</dbReference>
<dbReference type="OrthoDB" id="9809773at2"/>
<dbReference type="GO" id="GO:0032259">
    <property type="term" value="P:methylation"/>
    <property type="evidence" value="ECO:0007669"/>
    <property type="project" value="UniProtKB-KW"/>
</dbReference>
<evidence type="ECO:0000256" key="2">
    <source>
        <dbReference type="ARBA" id="ARBA00022692"/>
    </source>
</evidence>
<evidence type="ECO:0000256" key="4">
    <source>
        <dbReference type="ARBA" id="ARBA00023136"/>
    </source>
</evidence>
<gene>
    <name evidence="6" type="ORF">SAMN02745171_00556</name>
</gene>
<dbReference type="InterPro" id="IPR007318">
    <property type="entry name" value="Phopholipid_MeTrfase"/>
</dbReference>
<dbReference type="AlphaFoldDB" id="A0A1T4LWD7"/>
<evidence type="ECO:0000256" key="3">
    <source>
        <dbReference type="ARBA" id="ARBA00022989"/>
    </source>
</evidence>
<dbReference type="EMBL" id="FUXE01000004">
    <property type="protein sequence ID" value="SJZ58951.1"/>
    <property type="molecule type" value="Genomic_DNA"/>
</dbReference>
<dbReference type="GO" id="GO:0012505">
    <property type="term" value="C:endomembrane system"/>
    <property type="evidence" value="ECO:0007669"/>
    <property type="project" value="UniProtKB-SubCell"/>
</dbReference>
<keyword evidence="6" id="KW-0808">Transferase</keyword>
<organism evidence="6 7">
    <name type="scientific">Porphyromonas circumdentaria</name>
    <dbReference type="NCBI Taxonomy" id="29524"/>
    <lineage>
        <taxon>Bacteria</taxon>
        <taxon>Pseudomonadati</taxon>
        <taxon>Bacteroidota</taxon>
        <taxon>Bacteroidia</taxon>
        <taxon>Bacteroidales</taxon>
        <taxon>Porphyromonadaceae</taxon>
        <taxon>Porphyromonas</taxon>
    </lineage>
</organism>
<evidence type="ECO:0000256" key="5">
    <source>
        <dbReference type="SAM" id="Phobius"/>
    </source>
</evidence>
<reference evidence="7" key="1">
    <citation type="submission" date="2017-02" db="EMBL/GenBank/DDBJ databases">
        <authorList>
            <person name="Varghese N."/>
            <person name="Submissions S."/>
        </authorList>
    </citation>
    <scope>NUCLEOTIDE SEQUENCE [LARGE SCALE GENOMIC DNA]</scope>
    <source>
        <strain evidence="7">ATCC 51356</strain>
    </source>
</reference>
<protein>
    <submittedName>
        <fullName evidence="6">Protein-S-isoprenylcysteine O-methyltransferase Ste14</fullName>
    </submittedName>
</protein>
<dbReference type="Pfam" id="PF04191">
    <property type="entry name" value="PEMT"/>
    <property type="match status" value="1"/>
</dbReference>
<dbReference type="STRING" id="29524.SAMN02745171_00556"/>
<evidence type="ECO:0000313" key="7">
    <source>
        <dbReference type="Proteomes" id="UP000190121"/>
    </source>
</evidence>
<sequence>MKLKIPPVVVCALFAVLMWGVAWNFSLLHFRSLYVAGISILLGGGVALAGVVAFRKAQTTVHPQKFDGCKALVDSGIYALSRNPMYLGMAIILFGWAFWLGEMLALLGVVGFVLYMNYFQICPEEQMLKAKFGATFEKYCQKTRRWL</sequence>
<evidence type="ECO:0000256" key="1">
    <source>
        <dbReference type="ARBA" id="ARBA00004127"/>
    </source>
</evidence>
<feature type="transmembrane region" description="Helical" evidence="5">
    <location>
        <begin position="34"/>
        <end position="54"/>
    </location>
</feature>